<protein>
    <recommendedName>
        <fullName evidence="5">Pentatricopeptide repeat-containing protein</fullName>
    </recommendedName>
</protein>
<gene>
    <name evidence="3" type="ORF">GIB67_007349</name>
</gene>
<proteinExistence type="predicted"/>
<dbReference type="InterPro" id="IPR011990">
    <property type="entry name" value="TPR-like_helical_dom_sf"/>
</dbReference>
<comment type="caution">
    <text evidence="3">The sequence shown here is derived from an EMBL/GenBank/DDBJ whole genome shotgun (WGS) entry which is preliminary data.</text>
</comment>
<sequence>MEINGIKADVATYNALIGVFCKTNKFKNVFQVLNDMNRKGVLPNSRTCNIIMNSLISRGVCDPDADTYTMIIKMFCENDKLKMAMKVWKYMQLKQFVPSMHTFYVLINGLCEKGEVINDYIFLEEMIEKGIRPSGLIFGKLRKLLIKEKREDVLEFLVEKMKILVNDPL</sequence>
<keyword evidence="4" id="KW-1185">Reference proteome</keyword>
<keyword evidence="1" id="KW-0677">Repeat</keyword>
<reference evidence="3 4" key="1">
    <citation type="journal article" date="2020" name="IScience">
        <title>Genome Sequencing of the Endangered Kingdonia uniflora (Circaeasteraceae, Ranunculales) Reveals Potential Mechanisms of Evolutionary Specialization.</title>
        <authorList>
            <person name="Sun Y."/>
            <person name="Deng T."/>
            <person name="Zhang A."/>
            <person name="Moore M.J."/>
            <person name="Landis J.B."/>
            <person name="Lin N."/>
            <person name="Zhang H."/>
            <person name="Zhang X."/>
            <person name="Huang J."/>
            <person name="Zhang X."/>
            <person name="Sun H."/>
            <person name="Wang H."/>
        </authorList>
    </citation>
    <scope>NUCLEOTIDE SEQUENCE [LARGE SCALE GENOMIC DNA]</scope>
    <source>
        <strain evidence="3">TB1705</strain>
        <tissue evidence="3">Leaf</tissue>
    </source>
</reference>
<feature type="repeat" description="PPR" evidence="2">
    <location>
        <begin position="64"/>
        <end position="98"/>
    </location>
</feature>
<dbReference type="OrthoDB" id="185373at2759"/>
<feature type="repeat" description="PPR" evidence="2">
    <location>
        <begin position="99"/>
        <end position="133"/>
    </location>
</feature>
<dbReference type="PROSITE" id="PS51375">
    <property type="entry name" value="PPR"/>
    <property type="match status" value="3"/>
</dbReference>
<dbReference type="Pfam" id="PF13041">
    <property type="entry name" value="PPR_2"/>
    <property type="match status" value="2"/>
</dbReference>
<dbReference type="Gene3D" id="1.25.40.10">
    <property type="entry name" value="Tetratricopeptide repeat domain"/>
    <property type="match status" value="2"/>
</dbReference>
<dbReference type="PANTHER" id="PTHR47932:SF62">
    <property type="entry name" value="EXPRESSED PROTEIN"/>
    <property type="match status" value="1"/>
</dbReference>
<dbReference type="AlphaFoldDB" id="A0A7J7NY34"/>
<dbReference type="GO" id="GO:0003729">
    <property type="term" value="F:mRNA binding"/>
    <property type="evidence" value="ECO:0007669"/>
    <property type="project" value="TreeGrafter"/>
</dbReference>
<dbReference type="Proteomes" id="UP000541444">
    <property type="component" value="Unassembled WGS sequence"/>
</dbReference>
<organism evidence="3 4">
    <name type="scientific">Kingdonia uniflora</name>
    <dbReference type="NCBI Taxonomy" id="39325"/>
    <lineage>
        <taxon>Eukaryota</taxon>
        <taxon>Viridiplantae</taxon>
        <taxon>Streptophyta</taxon>
        <taxon>Embryophyta</taxon>
        <taxon>Tracheophyta</taxon>
        <taxon>Spermatophyta</taxon>
        <taxon>Magnoliopsida</taxon>
        <taxon>Ranunculales</taxon>
        <taxon>Circaeasteraceae</taxon>
        <taxon>Kingdonia</taxon>
    </lineage>
</organism>
<dbReference type="NCBIfam" id="TIGR00756">
    <property type="entry name" value="PPR"/>
    <property type="match status" value="2"/>
</dbReference>
<evidence type="ECO:0000256" key="1">
    <source>
        <dbReference type="ARBA" id="ARBA00022737"/>
    </source>
</evidence>
<evidence type="ECO:0008006" key="5">
    <source>
        <dbReference type="Google" id="ProtNLM"/>
    </source>
</evidence>
<accession>A0A7J7NY34</accession>
<feature type="repeat" description="PPR" evidence="2">
    <location>
        <begin position="9"/>
        <end position="43"/>
    </location>
</feature>
<evidence type="ECO:0000313" key="4">
    <source>
        <dbReference type="Proteomes" id="UP000541444"/>
    </source>
</evidence>
<evidence type="ECO:0000256" key="2">
    <source>
        <dbReference type="PROSITE-ProRule" id="PRU00708"/>
    </source>
</evidence>
<dbReference type="EMBL" id="JACGCM010000455">
    <property type="protein sequence ID" value="KAF6171828.1"/>
    <property type="molecule type" value="Genomic_DNA"/>
</dbReference>
<dbReference type="InterPro" id="IPR002885">
    <property type="entry name" value="PPR_rpt"/>
</dbReference>
<evidence type="ECO:0000313" key="3">
    <source>
        <dbReference type="EMBL" id="KAF6171828.1"/>
    </source>
</evidence>
<name>A0A7J7NY34_9MAGN</name>
<dbReference type="PANTHER" id="PTHR47932">
    <property type="entry name" value="ATPASE EXPRESSION PROTEIN 3"/>
    <property type="match status" value="1"/>
</dbReference>